<proteinExistence type="predicted"/>
<reference evidence="1 2" key="1">
    <citation type="submission" date="2019-06" db="EMBL/GenBank/DDBJ databases">
        <title>Draft genomes of female and male turbot (Scophthalmus maximus).</title>
        <authorList>
            <person name="Xu H."/>
            <person name="Xu X.-W."/>
            <person name="Shao C."/>
            <person name="Chen S."/>
        </authorList>
    </citation>
    <scope>NUCLEOTIDE SEQUENCE [LARGE SCALE GENOMIC DNA]</scope>
    <source>
        <strain evidence="1">Ysfricsl-2016a</strain>
        <tissue evidence="1">Blood</tissue>
    </source>
</reference>
<organism evidence="1 2">
    <name type="scientific">Scophthalmus maximus</name>
    <name type="common">Turbot</name>
    <name type="synonym">Psetta maxima</name>
    <dbReference type="NCBI Taxonomy" id="52904"/>
    <lineage>
        <taxon>Eukaryota</taxon>
        <taxon>Metazoa</taxon>
        <taxon>Chordata</taxon>
        <taxon>Craniata</taxon>
        <taxon>Vertebrata</taxon>
        <taxon>Euteleostomi</taxon>
        <taxon>Actinopterygii</taxon>
        <taxon>Neopterygii</taxon>
        <taxon>Teleostei</taxon>
        <taxon>Neoteleostei</taxon>
        <taxon>Acanthomorphata</taxon>
        <taxon>Carangaria</taxon>
        <taxon>Pleuronectiformes</taxon>
        <taxon>Pleuronectoidei</taxon>
        <taxon>Scophthalmidae</taxon>
        <taxon>Scophthalmus</taxon>
    </lineage>
</organism>
<accession>A0A6A4SDQ6</accession>
<dbReference type="Proteomes" id="UP000438429">
    <property type="component" value="Unassembled WGS sequence"/>
</dbReference>
<evidence type="ECO:0000313" key="1">
    <source>
        <dbReference type="EMBL" id="KAF0029920.1"/>
    </source>
</evidence>
<name>A0A6A4SDQ6_SCOMX</name>
<comment type="caution">
    <text evidence="1">The sequence shown here is derived from an EMBL/GenBank/DDBJ whole genome shotgun (WGS) entry which is preliminary data.</text>
</comment>
<protein>
    <submittedName>
        <fullName evidence="1">Uncharacterized protein</fullName>
    </submittedName>
</protein>
<sequence length="144" mass="15982">MPDQDAPCGTSPGGTEKRCQIGGSLRLSVVKVNRRTPHNDGVTGPWPFGRPTVLYDLEIIVTASMFNTNKRHVMNRDRSNPHNPSTSSASVFPLRVKIFPTPQLAVTVIRITQTVKKAQTAKDPTETTNDNEFWINHTITETDI</sequence>
<dbReference type="EMBL" id="VEVO01000016">
    <property type="protein sequence ID" value="KAF0029920.1"/>
    <property type="molecule type" value="Genomic_DNA"/>
</dbReference>
<gene>
    <name evidence="1" type="ORF">F2P81_019025</name>
</gene>
<dbReference type="AlphaFoldDB" id="A0A6A4SDQ6"/>
<evidence type="ECO:0000313" key="2">
    <source>
        <dbReference type="Proteomes" id="UP000438429"/>
    </source>
</evidence>